<sequence length="399" mass="41684">MDSSTWSRRRFGALAVMAAGALTVGVASPALAEPAVATPAGPAGASAGTSTAVTLPAPTGQYRVGATSLHLVDGGRTDPWAPQGGPRELMATVWYPATAAADAFPRVRYTTAKVGAEYDARLELPAGSVASVRPHARENAPAVSAPGGLPVLLYSPGRGNSRLTGTSVAEELASRGFVVVGVDHTYDSPTELPGGRFVPQSLPAPSPETLPGETRVRADDLRFVLDALVGDRRPPVLAGRLDPGRIGAFGHSIGGAAAAELARTDPRVRAGIDVDGSLWGEARNGLDRPFLLLTAGVDESLLSFRAGHRAWGRQLLVASAGHMSFVDPGVLASAYGLKDRWPAEKYQRAFGSIDGVRAAEVTRAYVTAFFDHHLRGGSSALLDAASSRFPEVTIDWRRD</sequence>
<proteinExistence type="predicted"/>
<feature type="region of interest" description="Disordered" evidence="4">
    <location>
        <begin position="191"/>
        <end position="212"/>
    </location>
</feature>
<evidence type="ECO:0000256" key="4">
    <source>
        <dbReference type="SAM" id="MobiDB-lite"/>
    </source>
</evidence>
<dbReference type="PROSITE" id="PS51318">
    <property type="entry name" value="TAT"/>
    <property type="match status" value="1"/>
</dbReference>
<name>A0ABT1I427_STRSD</name>
<evidence type="ECO:0000256" key="5">
    <source>
        <dbReference type="SAM" id="SignalP"/>
    </source>
</evidence>
<feature type="signal peptide" evidence="5">
    <location>
        <begin position="1"/>
        <end position="32"/>
    </location>
</feature>
<evidence type="ECO:0000256" key="2">
    <source>
        <dbReference type="ARBA" id="ARBA00022963"/>
    </source>
</evidence>
<organism evidence="6 7">
    <name type="scientific">Streptoalloteichus tenebrarius (strain ATCC 17920 / DSM 40477 / JCM 4838 / CBS 697.72 / NBRC 16177 / NCIMB 11028 / NRRL B-12390 / A12253. 1 / ISP 5477)</name>
    <name type="common">Streptomyces tenebrarius</name>
    <dbReference type="NCBI Taxonomy" id="1933"/>
    <lineage>
        <taxon>Bacteria</taxon>
        <taxon>Bacillati</taxon>
        <taxon>Actinomycetota</taxon>
        <taxon>Actinomycetes</taxon>
        <taxon>Pseudonocardiales</taxon>
        <taxon>Pseudonocardiaceae</taxon>
        <taxon>Streptoalloteichus</taxon>
    </lineage>
</organism>
<reference evidence="6 7" key="1">
    <citation type="submission" date="2022-06" db="EMBL/GenBank/DDBJ databases">
        <title>Genomic Encyclopedia of Archaeal and Bacterial Type Strains, Phase II (KMG-II): from individual species to whole genera.</title>
        <authorList>
            <person name="Goeker M."/>
        </authorList>
    </citation>
    <scope>NUCLEOTIDE SEQUENCE [LARGE SCALE GENOMIC DNA]</scope>
    <source>
        <strain evidence="6 7">DSM 40477</strain>
    </source>
</reference>
<evidence type="ECO:0000256" key="1">
    <source>
        <dbReference type="ARBA" id="ARBA00022801"/>
    </source>
</evidence>
<dbReference type="EMBL" id="JAMTCP010000073">
    <property type="protein sequence ID" value="MCP2262495.1"/>
    <property type="molecule type" value="Genomic_DNA"/>
</dbReference>
<keyword evidence="3" id="KW-0443">Lipid metabolism</keyword>
<keyword evidence="2" id="KW-0442">Lipid degradation</keyword>
<feature type="chain" id="PRO_5045956357" evidence="5">
    <location>
        <begin position="33"/>
        <end position="399"/>
    </location>
</feature>
<evidence type="ECO:0000313" key="6">
    <source>
        <dbReference type="EMBL" id="MCP2262495.1"/>
    </source>
</evidence>
<dbReference type="PANTHER" id="PTHR10272:SF0">
    <property type="entry name" value="PLATELET-ACTIVATING FACTOR ACETYLHYDROLASE"/>
    <property type="match status" value="1"/>
</dbReference>
<comment type="caution">
    <text evidence="6">The sequence shown here is derived from an EMBL/GenBank/DDBJ whole genome shotgun (WGS) entry which is preliminary data.</text>
</comment>
<keyword evidence="7" id="KW-1185">Reference proteome</keyword>
<dbReference type="RefSeq" id="WP_253674685.1">
    <property type="nucleotide sequence ID" value="NZ_JAMTCP010000073.1"/>
</dbReference>
<dbReference type="Pfam" id="PF03403">
    <property type="entry name" value="PAF-AH_p_II"/>
    <property type="match status" value="1"/>
</dbReference>
<dbReference type="SUPFAM" id="SSF53474">
    <property type="entry name" value="alpha/beta-Hydrolases"/>
    <property type="match status" value="1"/>
</dbReference>
<dbReference type="Proteomes" id="UP001205311">
    <property type="component" value="Unassembled WGS sequence"/>
</dbReference>
<dbReference type="PANTHER" id="PTHR10272">
    <property type="entry name" value="PLATELET-ACTIVATING FACTOR ACETYLHYDROLASE"/>
    <property type="match status" value="1"/>
</dbReference>
<accession>A0ABT1I427</accession>
<dbReference type="GO" id="GO:0016787">
    <property type="term" value="F:hydrolase activity"/>
    <property type="evidence" value="ECO:0007669"/>
    <property type="project" value="UniProtKB-KW"/>
</dbReference>
<keyword evidence="1 6" id="KW-0378">Hydrolase</keyword>
<dbReference type="InterPro" id="IPR006311">
    <property type="entry name" value="TAT_signal"/>
</dbReference>
<evidence type="ECO:0000313" key="7">
    <source>
        <dbReference type="Proteomes" id="UP001205311"/>
    </source>
</evidence>
<dbReference type="InterPro" id="IPR029058">
    <property type="entry name" value="AB_hydrolase_fold"/>
</dbReference>
<gene>
    <name evidence="6" type="ORF">LX15_006234</name>
</gene>
<keyword evidence="5" id="KW-0732">Signal</keyword>
<evidence type="ECO:0000256" key="3">
    <source>
        <dbReference type="ARBA" id="ARBA00023098"/>
    </source>
</evidence>
<protein>
    <submittedName>
        <fullName evidence="6">Alpha/beta hydrolase family protein</fullName>
    </submittedName>
</protein>
<dbReference type="Gene3D" id="3.40.50.1820">
    <property type="entry name" value="alpha/beta hydrolase"/>
    <property type="match status" value="1"/>
</dbReference>